<dbReference type="Pfam" id="PF13966">
    <property type="entry name" value="zf-RVT"/>
    <property type="match status" value="1"/>
</dbReference>
<evidence type="ECO:0000259" key="1">
    <source>
        <dbReference type="Pfam" id="PF13966"/>
    </source>
</evidence>
<dbReference type="InterPro" id="IPR026960">
    <property type="entry name" value="RVT-Znf"/>
</dbReference>
<comment type="caution">
    <text evidence="2">The sequence shown here is derived from an EMBL/GenBank/DDBJ whole genome shotgun (WGS) entry which is preliminary data.</text>
</comment>
<dbReference type="AlphaFoldDB" id="A0A2U1N5V2"/>
<dbReference type="OrthoDB" id="696485at2759"/>
<dbReference type="Proteomes" id="UP000245207">
    <property type="component" value="Unassembled WGS sequence"/>
</dbReference>
<accession>A0A2U1N5V2</accession>
<protein>
    <recommendedName>
        <fullName evidence="1">Reverse transcriptase zinc-binding domain-containing protein</fullName>
    </recommendedName>
</protein>
<evidence type="ECO:0000313" key="3">
    <source>
        <dbReference type="Proteomes" id="UP000245207"/>
    </source>
</evidence>
<evidence type="ECO:0000313" key="2">
    <source>
        <dbReference type="EMBL" id="PWA68885.1"/>
    </source>
</evidence>
<sequence>MQTLIPGMNLALMEDRWVWTLECLGNFTVRSTRIPIDKEMIPTRVHLDARGLDIPSVSCPICEECSESTAHVFFECSFVTQILNGWSGLGLFG</sequence>
<keyword evidence="3" id="KW-1185">Reference proteome</keyword>
<organism evidence="2 3">
    <name type="scientific">Artemisia annua</name>
    <name type="common">Sweet wormwood</name>
    <dbReference type="NCBI Taxonomy" id="35608"/>
    <lineage>
        <taxon>Eukaryota</taxon>
        <taxon>Viridiplantae</taxon>
        <taxon>Streptophyta</taxon>
        <taxon>Embryophyta</taxon>
        <taxon>Tracheophyta</taxon>
        <taxon>Spermatophyta</taxon>
        <taxon>Magnoliopsida</taxon>
        <taxon>eudicotyledons</taxon>
        <taxon>Gunneridae</taxon>
        <taxon>Pentapetalae</taxon>
        <taxon>asterids</taxon>
        <taxon>campanulids</taxon>
        <taxon>Asterales</taxon>
        <taxon>Asteraceae</taxon>
        <taxon>Asteroideae</taxon>
        <taxon>Anthemideae</taxon>
        <taxon>Artemisiinae</taxon>
        <taxon>Artemisia</taxon>
    </lineage>
</organism>
<dbReference type="EMBL" id="PKPP01003547">
    <property type="protein sequence ID" value="PWA68885.1"/>
    <property type="molecule type" value="Genomic_DNA"/>
</dbReference>
<gene>
    <name evidence="2" type="ORF">CTI12_AA297160</name>
</gene>
<proteinExistence type="predicted"/>
<feature type="domain" description="Reverse transcriptase zinc-binding" evidence="1">
    <location>
        <begin position="29"/>
        <end position="82"/>
    </location>
</feature>
<name>A0A2U1N5V2_ARTAN</name>
<reference evidence="2 3" key="1">
    <citation type="journal article" date="2018" name="Mol. Plant">
        <title>The genome of Artemisia annua provides insight into the evolution of Asteraceae family and artemisinin biosynthesis.</title>
        <authorList>
            <person name="Shen Q."/>
            <person name="Zhang L."/>
            <person name="Liao Z."/>
            <person name="Wang S."/>
            <person name="Yan T."/>
            <person name="Shi P."/>
            <person name="Liu M."/>
            <person name="Fu X."/>
            <person name="Pan Q."/>
            <person name="Wang Y."/>
            <person name="Lv Z."/>
            <person name="Lu X."/>
            <person name="Zhang F."/>
            <person name="Jiang W."/>
            <person name="Ma Y."/>
            <person name="Chen M."/>
            <person name="Hao X."/>
            <person name="Li L."/>
            <person name="Tang Y."/>
            <person name="Lv G."/>
            <person name="Zhou Y."/>
            <person name="Sun X."/>
            <person name="Brodelius P.E."/>
            <person name="Rose J.K.C."/>
            <person name="Tang K."/>
        </authorList>
    </citation>
    <scope>NUCLEOTIDE SEQUENCE [LARGE SCALE GENOMIC DNA]</scope>
    <source>
        <strain evidence="3">cv. Huhao1</strain>
        <tissue evidence="2">Leaf</tissue>
    </source>
</reference>